<dbReference type="RefSeq" id="WP_260791499.1">
    <property type="nucleotide sequence ID" value="NZ_CP093313.1"/>
</dbReference>
<dbReference type="SUPFAM" id="SSF48371">
    <property type="entry name" value="ARM repeat"/>
    <property type="match status" value="1"/>
</dbReference>
<gene>
    <name evidence="1" type="ORF">MOP44_17250</name>
</gene>
<dbReference type="Gene3D" id="1.25.10.10">
    <property type="entry name" value="Leucine-rich Repeat Variant"/>
    <property type="match status" value="1"/>
</dbReference>
<protein>
    <recommendedName>
        <fullName evidence="3">HEAT repeat domain-containing protein</fullName>
    </recommendedName>
</protein>
<keyword evidence="2" id="KW-1185">Reference proteome</keyword>
<dbReference type="KEGG" id="orp:MOP44_17250"/>
<evidence type="ECO:0008006" key="3">
    <source>
        <dbReference type="Google" id="ProtNLM"/>
    </source>
</evidence>
<reference evidence="1" key="1">
    <citation type="submission" date="2021-04" db="EMBL/GenBank/DDBJ databases">
        <title>Phylogenetic analysis of Acidobacteriaceae.</title>
        <authorList>
            <person name="Qiu L."/>
            <person name="Zhang Q."/>
        </authorList>
    </citation>
    <scope>NUCLEOTIDE SEQUENCE</scope>
    <source>
        <strain evidence="1">DSM 25168</strain>
    </source>
</reference>
<dbReference type="InterPro" id="IPR016024">
    <property type="entry name" value="ARM-type_fold"/>
</dbReference>
<evidence type="ECO:0000313" key="2">
    <source>
        <dbReference type="Proteomes" id="UP001059380"/>
    </source>
</evidence>
<evidence type="ECO:0000313" key="1">
    <source>
        <dbReference type="EMBL" id="UWZ82315.1"/>
    </source>
</evidence>
<sequence length="330" mass="36127">MAHRVFDEQMEALEALSGRTLDPDNVLFIKKSLSARSNFLVAKAARLAEDNCLAVLVPELIAAFQRFFVNPEKSDPQCWAKNALSRALPKLECRDKSLFLLGLHHHQMEPVWGGRSDTAGTLRANCAHALVACEGIANDELLLLLIDLLADPDKSVRSEAIRAIAQIGELAVPVLRLRALIPGEDPEVLSVCFRALLDLERTAGIPFVSRFLESGDDTAAEAAFALAETHTQGALDALLNIHRNPVRPMADPWFAGVLLNAIALTRLPQATDYLVNLIEREDREAHIAIESLAKLSSNAELTARLIKVVGEVGSPRLSKTLREYLPETAL</sequence>
<dbReference type="InterPro" id="IPR011989">
    <property type="entry name" value="ARM-like"/>
</dbReference>
<dbReference type="Pfam" id="PF13646">
    <property type="entry name" value="HEAT_2"/>
    <property type="match status" value="1"/>
</dbReference>
<dbReference type="Proteomes" id="UP001059380">
    <property type="component" value="Chromosome"/>
</dbReference>
<organism evidence="1 2">
    <name type="scientific">Occallatibacter riparius</name>
    <dbReference type="NCBI Taxonomy" id="1002689"/>
    <lineage>
        <taxon>Bacteria</taxon>
        <taxon>Pseudomonadati</taxon>
        <taxon>Acidobacteriota</taxon>
        <taxon>Terriglobia</taxon>
        <taxon>Terriglobales</taxon>
        <taxon>Acidobacteriaceae</taxon>
        <taxon>Occallatibacter</taxon>
    </lineage>
</organism>
<accession>A0A9J7BIK2</accession>
<proteinExistence type="predicted"/>
<dbReference type="AlphaFoldDB" id="A0A9J7BIK2"/>
<name>A0A9J7BIK2_9BACT</name>
<dbReference type="EMBL" id="CP093313">
    <property type="protein sequence ID" value="UWZ82315.1"/>
    <property type="molecule type" value="Genomic_DNA"/>
</dbReference>